<proteinExistence type="inferred from homology"/>
<dbReference type="Proteomes" id="UP000002027">
    <property type="component" value="Chromosome 1"/>
</dbReference>
<dbReference type="GO" id="GO:0016887">
    <property type="term" value="F:ATP hydrolysis activity"/>
    <property type="evidence" value="ECO:0007669"/>
    <property type="project" value="InterPro"/>
</dbReference>
<name>D1C1Q7_SPHTD</name>
<dbReference type="AlphaFoldDB" id="D1C1Q7"/>
<dbReference type="KEGG" id="sti:Sthe_0737"/>
<comment type="similarity">
    <text evidence="1">Belongs to the ABC transporter superfamily.</text>
</comment>
<dbReference type="InterPro" id="IPR017871">
    <property type="entry name" value="ABC_transporter-like_CS"/>
</dbReference>
<evidence type="ECO:0000313" key="6">
    <source>
        <dbReference type="EMBL" id="ACZ38174.1"/>
    </source>
</evidence>
<evidence type="ECO:0000256" key="4">
    <source>
        <dbReference type="ARBA" id="ARBA00022840"/>
    </source>
</evidence>
<dbReference type="SMART" id="SM00382">
    <property type="entry name" value="AAA"/>
    <property type="match status" value="1"/>
</dbReference>
<dbReference type="InterPro" id="IPR011050">
    <property type="entry name" value="Pectin_lyase_fold/virulence"/>
</dbReference>
<dbReference type="PROSITE" id="PS00211">
    <property type="entry name" value="ABC_TRANSPORTER_1"/>
    <property type="match status" value="1"/>
</dbReference>
<dbReference type="PANTHER" id="PTHR43335:SF4">
    <property type="entry name" value="ABC TRANSPORTER, ATP-BINDING PROTEIN"/>
    <property type="match status" value="1"/>
</dbReference>
<dbReference type="SMART" id="SM00710">
    <property type="entry name" value="PbH1"/>
    <property type="match status" value="10"/>
</dbReference>
<organism evidence="6 7">
    <name type="scientific">Sphaerobacter thermophilus (strain ATCC 49802 / DSM 20745 / KCCM 41009 / NCIMB 13125 / S 6022)</name>
    <dbReference type="NCBI Taxonomy" id="479434"/>
    <lineage>
        <taxon>Bacteria</taxon>
        <taxon>Pseudomonadati</taxon>
        <taxon>Thermomicrobiota</taxon>
        <taxon>Thermomicrobia</taxon>
        <taxon>Sphaerobacterales</taxon>
        <taxon>Sphaerobacterineae</taxon>
        <taxon>Sphaerobacteraceae</taxon>
        <taxon>Sphaerobacter</taxon>
    </lineage>
</organism>
<dbReference type="InterPro" id="IPR026464">
    <property type="entry name" value="NosD_copper_fam"/>
</dbReference>
<dbReference type="PROSITE" id="PS50893">
    <property type="entry name" value="ABC_TRANSPORTER_2"/>
    <property type="match status" value="1"/>
</dbReference>
<keyword evidence="7" id="KW-1185">Reference proteome</keyword>
<dbReference type="NCBIfam" id="TIGR04247">
    <property type="entry name" value="NosD_copper_fam"/>
    <property type="match status" value="1"/>
</dbReference>
<dbReference type="InterPro" id="IPR006633">
    <property type="entry name" value="Carb-bd_sugar_hydrolysis-dom"/>
</dbReference>
<accession>D1C1Q7</accession>
<dbReference type="InterPro" id="IPR003439">
    <property type="entry name" value="ABC_transporter-like_ATP-bd"/>
</dbReference>
<dbReference type="Gene3D" id="3.40.50.300">
    <property type="entry name" value="P-loop containing nucleotide triphosphate hydrolases"/>
    <property type="match status" value="1"/>
</dbReference>
<reference evidence="7" key="1">
    <citation type="submission" date="2009-11" db="EMBL/GenBank/DDBJ databases">
        <title>The complete chromosome 1 of Sphaerobacter thermophilus DSM 20745.</title>
        <authorList>
            <person name="Lucas S."/>
            <person name="Copeland A."/>
            <person name="Lapidus A."/>
            <person name="Glavina del Rio T."/>
            <person name="Dalin E."/>
            <person name="Tice H."/>
            <person name="Bruce D."/>
            <person name="Goodwin L."/>
            <person name="Pitluck S."/>
            <person name="Kyrpides N."/>
            <person name="Mavromatis K."/>
            <person name="Ivanova N."/>
            <person name="Mikhailova N."/>
            <person name="LaButti K.M."/>
            <person name="Clum A."/>
            <person name="Sun H.I."/>
            <person name="Brettin T."/>
            <person name="Detter J.C."/>
            <person name="Han C."/>
            <person name="Larimer F."/>
            <person name="Land M."/>
            <person name="Hauser L."/>
            <person name="Markowitz V."/>
            <person name="Cheng J.F."/>
            <person name="Hugenholtz P."/>
            <person name="Woyke T."/>
            <person name="Wu D."/>
            <person name="Steenblock K."/>
            <person name="Schneider S."/>
            <person name="Pukall R."/>
            <person name="Goeker M."/>
            <person name="Klenk H.P."/>
            <person name="Eisen J.A."/>
        </authorList>
    </citation>
    <scope>NUCLEOTIDE SEQUENCE [LARGE SCALE GENOMIC DNA]</scope>
    <source>
        <strain evidence="7">ATCC 49802 / DSM 20745 / S 6022</strain>
    </source>
</reference>
<evidence type="ECO:0000256" key="3">
    <source>
        <dbReference type="ARBA" id="ARBA00022741"/>
    </source>
</evidence>
<dbReference type="SUPFAM" id="SSF51126">
    <property type="entry name" value="Pectin lyase-like"/>
    <property type="match status" value="1"/>
</dbReference>
<dbReference type="SUPFAM" id="SSF52540">
    <property type="entry name" value="P-loop containing nucleoside triphosphate hydrolases"/>
    <property type="match status" value="1"/>
</dbReference>
<evidence type="ECO:0000256" key="2">
    <source>
        <dbReference type="ARBA" id="ARBA00022448"/>
    </source>
</evidence>
<dbReference type="Pfam" id="PF05048">
    <property type="entry name" value="NosD"/>
    <property type="match status" value="1"/>
</dbReference>
<dbReference type="SMART" id="SM00722">
    <property type="entry name" value="CASH"/>
    <property type="match status" value="2"/>
</dbReference>
<dbReference type="HOGENOM" id="CLU_357851_0_0_0"/>
<gene>
    <name evidence="6" type="ordered locus">Sthe_0737</name>
</gene>
<dbReference type="GO" id="GO:0005524">
    <property type="term" value="F:ATP binding"/>
    <property type="evidence" value="ECO:0007669"/>
    <property type="project" value="UniProtKB-KW"/>
</dbReference>
<dbReference type="Gene3D" id="2.160.20.10">
    <property type="entry name" value="Single-stranded right-handed beta-helix, Pectin lyase-like"/>
    <property type="match status" value="2"/>
</dbReference>
<evidence type="ECO:0000313" key="7">
    <source>
        <dbReference type="Proteomes" id="UP000002027"/>
    </source>
</evidence>
<dbReference type="PANTHER" id="PTHR43335">
    <property type="entry name" value="ABC TRANSPORTER, ATP-BINDING PROTEIN"/>
    <property type="match status" value="1"/>
</dbReference>
<reference evidence="6 7" key="2">
    <citation type="journal article" date="2010" name="Stand. Genomic Sci.">
        <title>Complete genome sequence of Desulfohalobium retbaense type strain (HR(100)).</title>
        <authorList>
            <person name="Spring S."/>
            <person name="Nolan M."/>
            <person name="Lapidus A."/>
            <person name="Glavina Del Rio T."/>
            <person name="Copeland A."/>
            <person name="Tice H."/>
            <person name="Cheng J.F."/>
            <person name="Lucas S."/>
            <person name="Land M."/>
            <person name="Chen F."/>
            <person name="Bruce D."/>
            <person name="Goodwin L."/>
            <person name="Pitluck S."/>
            <person name="Ivanova N."/>
            <person name="Mavromatis K."/>
            <person name="Mikhailova N."/>
            <person name="Pati A."/>
            <person name="Chen A."/>
            <person name="Palaniappan K."/>
            <person name="Hauser L."/>
            <person name="Chang Y.J."/>
            <person name="Jeffries C.D."/>
            <person name="Munk C."/>
            <person name="Kiss H."/>
            <person name="Chain P."/>
            <person name="Han C."/>
            <person name="Brettin T."/>
            <person name="Detter J.C."/>
            <person name="Schuler E."/>
            <person name="Goker M."/>
            <person name="Rohde M."/>
            <person name="Bristow J."/>
            <person name="Eisen J.A."/>
            <person name="Markowitz V."/>
            <person name="Hugenholtz P."/>
            <person name="Kyrpides N.C."/>
            <person name="Klenk H.P."/>
        </authorList>
    </citation>
    <scope>NUCLEOTIDE SEQUENCE [LARGE SCALE GENOMIC DNA]</scope>
    <source>
        <strain evidence="7">ATCC 49802 / DSM 20745 / S 6022</strain>
    </source>
</reference>
<keyword evidence="3" id="KW-0547">Nucleotide-binding</keyword>
<dbReference type="eggNOG" id="COG1131">
    <property type="taxonomic scope" value="Bacteria"/>
</dbReference>
<sequence>MDAPSRGQWLAAFAVAALLLGLSLLVPRGVSAAAPEIVVCPECGVRTIGEALAQAPPGARVVVRAGTYAEQVVIDRPVTLVGEGQPVIQGNGQGTVVTITAPDVTIEGFIVRGSGTDLNREDSGILATTGPVVVANNRVEDALFGIYLKSAHGSVVRDNVVLAKPLPISLRGDGIRIWYSNNTTIERNIARDGRDVILWFSHDGVVRDNLFDRNRYGLHLMYSDRATIERNSLRANAVGLYVMYSREVVVTGNLMNDNHGPSGMGLGIKGSDDVLVEGNRLVSNRIGAQIDESAREMTSSIVIRGNVFAYNGIGIGFLPSAQRNTVTGNDFIDNIEQVGILGGGSLRDITWSENGRGNYWSDYVGYDADGDGIGDVPYRSQRLFESLIDRNEALRLFQFSPAETAIDFAARAFPEVRPQVKLEDAAPLMRPVMPEGLPPTENGLSTQARVVTGAAGVVVAIGGVVMIGALRRRPTVATAQPAPAVAGAMSAGAQGLAHATNGAAPPAAVAVRGLTKRYGRVAAVDGVNFDVRGGEAIALWGPNGAGKTTILRCLLGIARFEGEVRVAGLDPRRDGRETRRRIGFVPQELPIPGMTVGEFAHFIAELKGVPASAAFERLELLGIGDQTAKDVGALSGGMRQRLALALALIGDPALLLLDEPTANLDARGRAELLELLRGLKRQGMTMIFSSHRPEDVLMLADRILLIERGALRGEITPEQFLERLERDARLVLHLAEGEAATALAALDRLGYQATARGDVVEVVLGGQPKGRVVGALARAGVAIEDFEMERGSWTEAS</sequence>
<dbReference type="CDD" id="cd03230">
    <property type="entry name" value="ABC_DR_subfamily_A"/>
    <property type="match status" value="1"/>
</dbReference>
<dbReference type="RefSeq" id="WP_012871221.1">
    <property type="nucleotide sequence ID" value="NC_013523.1"/>
</dbReference>
<dbReference type="InterPro" id="IPR006626">
    <property type="entry name" value="PbH1"/>
</dbReference>
<dbReference type="Pfam" id="PF00005">
    <property type="entry name" value="ABC_tran"/>
    <property type="match status" value="1"/>
</dbReference>
<dbReference type="STRING" id="479434.Sthe_0737"/>
<evidence type="ECO:0000256" key="1">
    <source>
        <dbReference type="ARBA" id="ARBA00005417"/>
    </source>
</evidence>
<dbReference type="InterPro" id="IPR003593">
    <property type="entry name" value="AAA+_ATPase"/>
</dbReference>
<dbReference type="InterPro" id="IPR012334">
    <property type="entry name" value="Pectin_lyas_fold"/>
</dbReference>
<feature type="domain" description="ABC transporter" evidence="5">
    <location>
        <begin position="509"/>
        <end position="733"/>
    </location>
</feature>
<evidence type="ECO:0000259" key="5">
    <source>
        <dbReference type="PROSITE" id="PS50893"/>
    </source>
</evidence>
<dbReference type="InterPro" id="IPR027417">
    <property type="entry name" value="P-loop_NTPase"/>
</dbReference>
<keyword evidence="4" id="KW-0067">ATP-binding</keyword>
<dbReference type="EMBL" id="CP001823">
    <property type="protein sequence ID" value="ACZ38174.1"/>
    <property type="molecule type" value="Genomic_DNA"/>
</dbReference>
<dbReference type="eggNOG" id="COG3420">
    <property type="taxonomic scope" value="Bacteria"/>
</dbReference>
<protein>
    <submittedName>
        <fullName evidence="6">ABC transporter related protein</fullName>
    </submittedName>
</protein>
<dbReference type="InterPro" id="IPR007742">
    <property type="entry name" value="NosD_dom"/>
</dbReference>
<dbReference type="InParanoid" id="D1C1Q7"/>
<keyword evidence="2" id="KW-0813">Transport</keyword>